<evidence type="ECO:0000256" key="1">
    <source>
        <dbReference type="ARBA" id="ARBA00004167"/>
    </source>
</evidence>
<dbReference type="GO" id="GO:0016705">
    <property type="term" value="F:oxidoreductase activity, acting on paired donors, with incorporation or reduction of molecular oxygen"/>
    <property type="evidence" value="ECO:0007669"/>
    <property type="project" value="InterPro"/>
</dbReference>
<sequence length="417" mass="47117">MAKFLETKETYFLLPALFLPILFIIIKNLRSYFVSRNSPKLPPGPNPWPILGNIPHIGHMPHVSLTNLAKIYGPIMSLKLGTQCMIVGSSAEAAKEILKSKDRNFSSRCIPKALPATKEELNHLSLGWADCNDNWKSLRTLCRAELFSNKALESQARLREKSITNLINFVGSKEGEEVKIAELVFATVFNILGNSMMSRDFIGFEEKNADGGMKGIIRAYMEVLAAPNLSDFYPILSKLDLQGIRRKLAVLIVKIRAVWEAILEERRNGRNKSSTSQDFLDTLLDNGFSCNRINQLFLELFSAGTDTTTSTVEWTMAELSKNPEAMMNTMFVTFFTHGFPDHITKLPKWEFYALFLQLVQHRSTDNMSIVHHGSCEIFLRVQTQSSESYLNFLQCNQTRNYKSEGCVALIIVGSPTR</sequence>
<evidence type="ECO:0008006" key="11">
    <source>
        <dbReference type="Google" id="ProtNLM"/>
    </source>
</evidence>
<dbReference type="PANTHER" id="PTHR47950">
    <property type="entry name" value="CYTOCHROME P450, FAMILY 76, SUBFAMILY C, POLYPEPTIDE 5-RELATED"/>
    <property type="match status" value="1"/>
</dbReference>
<name>A0AAD2E4F2_9LAMI</name>
<organism evidence="9 10">
    <name type="scientific">Fraxinus pennsylvanica</name>
    <dbReference type="NCBI Taxonomy" id="56036"/>
    <lineage>
        <taxon>Eukaryota</taxon>
        <taxon>Viridiplantae</taxon>
        <taxon>Streptophyta</taxon>
        <taxon>Embryophyta</taxon>
        <taxon>Tracheophyta</taxon>
        <taxon>Spermatophyta</taxon>
        <taxon>Magnoliopsida</taxon>
        <taxon>eudicotyledons</taxon>
        <taxon>Gunneridae</taxon>
        <taxon>Pentapetalae</taxon>
        <taxon>asterids</taxon>
        <taxon>lamiids</taxon>
        <taxon>Lamiales</taxon>
        <taxon>Oleaceae</taxon>
        <taxon>Oleeae</taxon>
        <taxon>Fraxinus</taxon>
    </lineage>
</organism>
<dbReference type="SUPFAM" id="SSF48264">
    <property type="entry name" value="Cytochrome P450"/>
    <property type="match status" value="1"/>
</dbReference>
<keyword evidence="7" id="KW-0503">Monooxygenase</keyword>
<evidence type="ECO:0000256" key="2">
    <source>
        <dbReference type="ARBA" id="ARBA00010617"/>
    </source>
</evidence>
<keyword evidence="10" id="KW-1185">Reference proteome</keyword>
<dbReference type="Pfam" id="PF00067">
    <property type="entry name" value="p450"/>
    <property type="match status" value="1"/>
</dbReference>
<evidence type="ECO:0000256" key="8">
    <source>
        <dbReference type="SAM" id="Phobius"/>
    </source>
</evidence>
<evidence type="ECO:0000256" key="5">
    <source>
        <dbReference type="ARBA" id="ARBA00023002"/>
    </source>
</evidence>
<proteinExistence type="inferred from homology"/>
<keyword evidence="8" id="KW-0812">Transmembrane</keyword>
<dbReference type="GO" id="GO:0005506">
    <property type="term" value="F:iron ion binding"/>
    <property type="evidence" value="ECO:0007669"/>
    <property type="project" value="InterPro"/>
</dbReference>
<dbReference type="EMBL" id="OU503049">
    <property type="protein sequence ID" value="CAI9775738.1"/>
    <property type="molecule type" value="Genomic_DNA"/>
</dbReference>
<keyword evidence="8" id="KW-1133">Transmembrane helix</keyword>
<keyword evidence="5" id="KW-0560">Oxidoreductase</keyword>
<feature type="transmembrane region" description="Helical" evidence="8">
    <location>
        <begin position="12"/>
        <end position="29"/>
    </location>
</feature>
<dbReference type="GO" id="GO:0004497">
    <property type="term" value="F:monooxygenase activity"/>
    <property type="evidence" value="ECO:0007669"/>
    <property type="project" value="UniProtKB-KW"/>
</dbReference>
<keyword evidence="3" id="KW-0349">Heme</keyword>
<evidence type="ECO:0000313" key="9">
    <source>
        <dbReference type="EMBL" id="CAI9775738.1"/>
    </source>
</evidence>
<comment type="similarity">
    <text evidence="2">Belongs to the cytochrome P450 family.</text>
</comment>
<dbReference type="AlphaFoldDB" id="A0AAD2E4F2"/>
<evidence type="ECO:0000256" key="7">
    <source>
        <dbReference type="ARBA" id="ARBA00023033"/>
    </source>
</evidence>
<reference evidence="9" key="1">
    <citation type="submission" date="2023-05" db="EMBL/GenBank/DDBJ databases">
        <authorList>
            <person name="Huff M."/>
        </authorList>
    </citation>
    <scope>NUCLEOTIDE SEQUENCE</scope>
</reference>
<dbReference type="PRINTS" id="PR00463">
    <property type="entry name" value="EP450I"/>
</dbReference>
<dbReference type="InterPro" id="IPR001128">
    <property type="entry name" value="Cyt_P450"/>
</dbReference>
<evidence type="ECO:0000256" key="3">
    <source>
        <dbReference type="ARBA" id="ARBA00022617"/>
    </source>
</evidence>
<dbReference type="InterPro" id="IPR002401">
    <property type="entry name" value="Cyt_P450_E_grp-I"/>
</dbReference>
<evidence type="ECO:0000313" key="10">
    <source>
        <dbReference type="Proteomes" id="UP000834106"/>
    </source>
</evidence>
<gene>
    <name evidence="9" type="ORF">FPE_LOCUS23168</name>
</gene>
<evidence type="ECO:0000256" key="4">
    <source>
        <dbReference type="ARBA" id="ARBA00022723"/>
    </source>
</evidence>
<evidence type="ECO:0000256" key="6">
    <source>
        <dbReference type="ARBA" id="ARBA00023004"/>
    </source>
</evidence>
<accession>A0AAD2E4F2</accession>
<keyword evidence="6" id="KW-0408">Iron</keyword>
<dbReference type="Gene3D" id="1.10.630.10">
    <property type="entry name" value="Cytochrome P450"/>
    <property type="match status" value="1"/>
</dbReference>
<dbReference type="Proteomes" id="UP000834106">
    <property type="component" value="Chromosome 14"/>
</dbReference>
<dbReference type="InterPro" id="IPR036396">
    <property type="entry name" value="Cyt_P450_sf"/>
</dbReference>
<comment type="subcellular location">
    <subcellularLocation>
        <location evidence="1">Membrane</location>
        <topology evidence="1">Single-pass membrane protein</topology>
    </subcellularLocation>
</comment>
<protein>
    <recommendedName>
        <fullName evidence="11">Cytochrome P450</fullName>
    </recommendedName>
</protein>
<dbReference type="PANTHER" id="PTHR47950:SF6">
    <property type="entry name" value="CYTOCHROME P450"/>
    <property type="match status" value="1"/>
</dbReference>
<keyword evidence="8" id="KW-0472">Membrane</keyword>
<keyword evidence="4" id="KW-0479">Metal-binding</keyword>
<dbReference type="GO" id="GO:0020037">
    <property type="term" value="F:heme binding"/>
    <property type="evidence" value="ECO:0007669"/>
    <property type="project" value="InterPro"/>
</dbReference>
<dbReference type="GO" id="GO:0016020">
    <property type="term" value="C:membrane"/>
    <property type="evidence" value="ECO:0007669"/>
    <property type="project" value="UniProtKB-SubCell"/>
</dbReference>